<dbReference type="InterPro" id="IPR011701">
    <property type="entry name" value="MFS"/>
</dbReference>
<dbReference type="PANTHER" id="PTHR43791:SF49">
    <property type="entry name" value="TRANSPORTER, PUTATIVE (AFU_ORTHOLOGUE AFUA_4G04250)-RELATED"/>
    <property type="match status" value="1"/>
</dbReference>
<feature type="transmembrane region" description="Helical" evidence="6">
    <location>
        <begin position="282"/>
        <end position="301"/>
    </location>
</feature>
<feature type="transmembrane region" description="Helical" evidence="6">
    <location>
        <begin position="246"/>
        <end position="270"/>
    </location>
</feature>
<keyword evidence="3 6" id="KW-0812">Transmembrane</keyword>
<reference evidence="7 8" key="1">
    <citation type="submission" date="2016-03" db="EMBL/GenBank/DDBJ databases">
        <title>Whole genome sequencing of Grifola frondosa 9006-11.</title>
        <authorList>
            <person name="Min B."/>
            <person name="Park H."/>
            <person name="Kim J.-G."/>
            <person name="Cho H."/>
            <person name="Oh Y.-L."/>
            <person name="Kong W.-S."/>
            <person name="Choi I.-G."/>
        </authorList>
    </citation>
    <scope>NUCLEOTIDE SEQUENCE [LARGE SCALE GENOMIC DNA]</scope>
    <source>
        <strain evidence="7 8">9006-11</strain>
    </source>
</reference>
<feature type="transmembrane region" description="Helical" evidence="6">
    <location>
        <begin position="178"/>
        <end position="198"/>
    </location>
</feature>
<evidence type="ECO:0000313" key="8">
    <source>
        <dbReference type="Proteomes" id="UP000092993"/>
    </source>
</evidence>
<evidence type="ECO:0000256" key="3">
    <source>
        <dbReference type="ARBA" id="ARBA00022692"/>
    </source>
</evidence>
<keyword evidence="5 6" id="KW-0472">Membrane</keyword>
<name>A0A1C7M8W1_GRIFR</name>
<evidence type="ECO:0000256" key="1">
    <source>
        <dbReference type="ARBA" id="ARBA00004141"/>
    </source>
</evidence>
<accession>A0A1C7M8W1</accession>
<dbReference type="InterPro" id="IPR036259">
    <property type="entry name" value="MFS_trans_sf"/>
</dbReference>
<evidence type="ECO:0000256" key="2">
    <source>
        <dbReference type="ARBA" id="ARBA00022448"/>
    </source>
</evidence>
<dbReference type="GO" id="GO:0022857">
    <property type="term" value="F:transmembrane transporter activity"/>
    <property type="evidence" value="ECO:0007669"/>
    <property type="project" value="InterPro"/>
</dbReference>
<keyword evidence="4 6" id="KW-1133">Transmembrane helix</keyword>
<gene>
    <name evidence="7" type="ORF">A0H81_06873</name>
</gene>
<sequence>MTFNIDVIELAIYIHASYTEMLIYASLPVRSRHSGYIQCYLTWRVHCEKPSAVFFYRSNTDEGSYSYHVHLPTMILENHHIVQTVISDFGEKGAEKDPSVQMIDSYAESDQTYSIGAALEKRIVRRVDLRIVPASMIIYFFVLPQPLEHWKCTGAFGGAIAFAVGKMNLALGLEAWRWLFIIEGAPSCAGALLIFLFFPDYPETVPWLSTEEREVAVHRLKGVASLGHDVITWKDAKATLLDWRLYVHHLIFIAVSVPFSSISLFAPTIVEGLGYEGLDAQLFTVPPYAIAFVVTVVVAWISDRYEVRAWGTFASMLIAGVSFVVEGALPSTAFKMRYIFLCVAVSFSFASHPPSLSWLTANLRSTGAMTLAVPLNVTIAQIGQILGVYIYKSSEAPRFPTGHYTKRGIPSWSRTFCSCIMVSLHSAPPLSTTDVSHWRNCMANAVQYVACEVLRIG</sequence>
<feature type="transmembrane region" description="Helical" evidence="6">
    <location>
        <begin position="307"/>
        <end position="326"/>
    </location>
</feature>
<dbReference type="Gene3D" id="1.20.1250.20">
    <property type="entry name" value="MFS general substrate transporter like domains"/>
    <property type="match status" value="1"/>
</dbReference>
<proteinExistence type="predicted"/>
<evidence type="ECO:0000256" key="5">
    <source>
        <dbReference type="ARBA" id="ARBA00023136"/>
    </source>
</evidence>
<dbReference type="Pfam" id="PF07690">
    <property type="entry name" value="MFS_1"/>
    <property type="match status" value="1"/>
</dbReference>
<dbReference type="AlphaFoldDB" id="A0A1C7M8W1"/>
<comment type="subcellular location">
    <subcellularLocation>
        <location evidence="1">Membrane</location>
        <topology evidence="1">Multi-pass membrane protein</topology>
    </subcellularLocation>
</comment>
<evidence type="ECO:0000256" key="6">
    <source>
        <dbReference type="SAM" id="Phobius"/>
    </source>
</evidence>
<dbReference type="SUPFAM" id="SSF103473">
    <property type="entry name" value="MFS general substrate transporter"/>
    <property type="match status" value="1"/>
</dbReference>
<dbReference type="OrthoDB" id="3639251at2759"/>
<dbReference type="PANTHER" id="PTHR43791">
    <property type="entry name" value="PERMEASE-RELATED"/>
    <property type="match status" value="1"/>
</dbReference>
<comment type="caution">
    <text evidence="7">The sequence shown here is derived from an EMBL/GenBank/DDBJ whole genome shotgun (WGS) entry which is preliminary data.</text>
</comment>
<evidence type="ECO:0000256" key="4">
    <source>
        <dbReference type="ARBA" id="ARBA00022989"/>
    </source>
</evidence>
<protein>
    <submittedName>
        <fullName evidence="7">Putative transporter C11D3.18C</fullName>
    </submittedName>
</protein>
<organism evidence="7 8">
    <name type="scientific">Grifola frondosa</name>
    <name type="common">Maitake</name>
    <name type="synonym">Polyporus frondosus</name>
    <dbReference type="NCBI Taxonomy" id="5627"/>
    <lineage>
        <taxon>Eukaryota</taxon>
        <taxon>Fungi</taxon>
        <taxon>Dikarya</taxon>
        <taxon>Basidiomycota</taxon>
        <taxon>Agaricomycotina</taxon>
        <taxon>Agaricomycetes</taxon>
        <taxon>Polyporales</taxon>
        <taxon>Grifolaceae</taxon>
        <taxon>Grifola</taxon>
    </lineage>
</organism>
<keyword evidence="8" id="KW-1185">Reference proteome</keyword>
<dbReference type="EMBL" id="LUGG01000007">
    <property type="protein sequence ID" value="OBZ73268.1"/>
    <property type="molecule type" value="Genomic_DNA"/>
</dbReference>
<evidence type="ECO:0000313" key="7">
    <source>
        <dbReference type="EMBL" id="OBZ73268.1"/>
    </source>
</evidence>
<dbReference type="STRING" id="5627.A0A1C7M8W1"/>
<dbReference type="GO" id="GO:0016020">
    <property type="term" value="C:membrane"/>
    <property type="evidence" value="ECO:0007669"/>
    <property type="project" value="UniProtKB-SubCell"/>
</dbReference>
<dbReference type="Proteomes" id="UP000092993">
    <property type="component" value="Unassembled WGS sequence"/>
</dbReference>
<keyword evidence="2" id="KW-0813">Transport</keyword>